<keyword evidence="7" id="KW-1185">Reference proteome</keyword>
<name>A0A1R4JTR4_9MICO</name>
<keyword evidence="4" id="KW-0175">Coiled coil</keyword>
<dbReference type="Pfam" id="PF12802">
    <property type="entry name" value="MarR_2"/>
    <property type="match status" value="1"/>
</dbReference>
<evidence type="ECO:0000313" key="6">
    <source>
        <dbReference type="EMBL" id="SJN35352.1"/>
    </source>
</evidence>
<dbReference type="PANTHER" id="PTHR33164">
    <property type="entry name" value="TRANSCRIPTIONAL REGULATOR, MARR FAMILY"/>
    <property type="match status" value="1"/>
</dbReference>
<dbReference type="InterPro" id="IPR036388">
    <property type="entry name" value="WH-like_DNA-bd_sf"/>
</dbReference>
<keyword evidence="1" id="KW-0805">Transcription regulation</keyword>
<evidence type="ECO:0000259" key="5">
    <source>
        <dbReference type="PROSITE" id="PS50995"/>
    </source>
</evidence>
<gene>
    <name evidence="6" type="ORF">FM104_08845</name>
</gene>
<keyword evidence="2" id="KW-0238">DNA-binding</keyword>
<sequence length="148" mass="16542">MILLEVVHTLRAFRVAGQHQGRHAIAGTQVGVLHCLTRDDARVSDIAKQLVMSTSVVSRAVETLEHDGLVRRRSDQADGRASVISLTEKGRADLAQRYQYVSERFATGLQDWTPAEKEDALRILQRLNTNLDQLTEVLVSDERDNHSA</sequence>
<evidence type="ECO:0000256" key="4">
    <source>
        <dbReference type="SAM" id="Coils"/>
    </source>
</evidence>
<feature type="coiled-coil region" evidence="4">
    <location>
        <begin position="117"/>
        <end position="144"/>
    </location>
</feature>
<dbReference type="EMBL" id="FUKO01000020">
    <property type="protein sequence ID" value="SJN35352.1"/>
    <property type="molecule type" value="Genomic_DNA"/>
</dbReference>
<dbReference type="InterPro" id="IPR000835">
    <property type="entry name" value="HTH_MarR-typ"/>
</dbReference>
<dbReference type="PANTHER" id="PTHR33164:SF57">
    <property type="entry name" value="MARR-FAMILY TRANSCRIPTIONAL REGULATOR"/>
    <property type="match status" value="1"/>
</dbReference>
<reference evidence="6 7" key="1">
    <citation type="submission" date="2017-02" db="EMBL/GenBank/DDBJ databases">
        <authorList>
            <person name="Peterson S.W."/>
        </authorList>
    </citation>
    <scope>NUCLEOTIDE SEQUENCE [LARGE SCALE GENOMIC DNA]</scope>
    <source>
        <strain evidence="6 7">B Mb 05.01</strain>
    </source>
</reference>
<proteinExistence type="predicted"/>
<feature type="domain" description="HTH marR-type" evidence="5">
    <location>
        <begin position="1"/>
        <end position="129"/>
    </location>
</feature>
<dbReference type="GO" id="GO:0003677">
    <property type="term" value="F:DNA binding"/>
    <property type="evidence" value="ECO:0007669"/>
    <property type="project" value="UniProtKB-KW"/>
</dbReference>
<dbReference type="InterPro" id="IPR039422">
    <property type="entry name" value="MarR/SlyA-like"/>
</dbReference>
<organism evidence="6 7">
    <name type="scientific">Microbacterium esteraromaticum</name>
    <dbReference type="NCBI Taxonomy" id="57043"/>
    <lineage>
        <taxon>Bacteria</taxon>
        <taxon>Bacillati</taxon>
        <taxon>Actinomycetota</taxon>
        <taxon>Actinomycetes</taxon>
        <taxon>Micrococcales</taxon>
        <taxon>Microbacteriaceae</taxon>
        <taxon>Microbacterium</taxon>
    </lineage>
</organism>
<dbReference type="PROSITE" id="PS50995">
    <property type="entry name" value="HTH_MARR_2"/>
    <property type="match status" value="1"/>
</dbReference>
<evidence type="ECO:0000256" key="3">
    <source>
        <dbReference type="ARBA" id="ARBA00023163"/>
    </source>
</evidence>
<protein>
    <recommendedName>
        <fullName evidence="5">HTH marR-type domain-containing protein</fullName>
    </recommendedName>
</protein>
<dbReference type="AlphaFoldDB" id="A0A1R4JTR4"/>
<dbReference type="Proteomes" id="UP000196320">
    <property type="component" value="Unassembled WGS sequence"/>
</dbReference>
<dbReference type="Gene3D" id="1.10.10.10">
    <property type="entry name" value="Winged helix-like DNA-binding domain superfamily/Winged helix DNA-binding domain"/>
    <property type="match status" value="1"/>
</dbReference>
<dbReference type="GO" id="GO:0006950">
    <property type="term" value="P:response to stress"/>
    <property type="evidence" value="ECO:0007669"/>
    <property type="project" value="TreeGrafter"/>
</dbReference>
<dbReference type="InterPro" id="IPR036390">
    <property type="entry name" value="WH_DNA-bd_sf"/>
</dbReference>
<dbReference type="GO" id="GO:0003700">
    <property type="term" value="F:DNA-binding transcription factor activity"/>
    <property type="evidence" value="ECO:0007669"/>
    <property type="project" value="InterPro"/>
</dbReference>
<dbReference type="SMART" id="SM00347">
    <property type="entry name" value="HTH_MARR"/>
    <property type="match status" value="1"/>
</dbReference>
<evidence type="ECO:0000256" key="2">
    <source>
        <dbReference type="ARBA" id="ARBA00023125"/>
    </source>
</evidence>
<dbReference type="PROSITE" id="PS01117">
    <property type="entry name" value="HTH_MARR_1"/>
    <property type="match status" value="1"/>
</dbReference>
<evidence type="ECO:0000256" key="1">
    <source>
        <dbReference type="ARBA" id="ARBA00023015"/>
    </source>
</evidence>
<dbReference type="InterPro" id="IPR023187">
    <property type="entry name" value="Tscrpt_reg_MarR-type_CS"/>
</dbReference>
<accession>A0A1R4JTR4</accession>
<evidence type="ECO:0000313" key="7">
    <source>
        <dbReference type="Proteomes" id="UP000196320"/>
    </source>
</evidence>
<dbReference type="SUPFAM" id="SSF46785">
    <property type="entry name" value="Winged helix' DNA-binding domain"/>
    <property type="match status" value="1"/>
</dbReference>
<keyword evidence="3" id="KW-0804">Transcription</keyword>